<evidence type="ECO:0000313" key="4">
    <source>
        <dbReference type="Proteomes" id="UP000465785"/>
    </source>
</evidence>
<accession>A0A9W4AYP3</accession>
<reference evidence="3 4" key="1">
    <citation type="journal article" date="2019" name="Emerg. Microbes Infect.">
        <title>Comprehensive subspecies identification of 175 nontuberculous mycobacteria species based on 7547 genomic profiles.</title>
        <authorList>
            <person name="Matsumoto Y."/>
            <person name="Kinjo T."/>
            <person name="Motooka D."/>
            <person name="Nabeya D."/>
            <person name="Jung N."/>
            <person name="Uechi K."/>
            <person name="Horii T."/>
            <person name="Iida T."/>
            <person name="Fujita J."/>
            <person name="Nakamura S."/>
        </authorList>
    </citation>
    <scope>NUCLEOTIDE SEQUENCE [LARGE SCALE GENOMIC DNA]</scope>
    <source>
        <strain evidence="3 4">JCM 6399</strain>
    </source>
</reference>
<proteinExistence type="predicted"/>
<organism evidence="3 4">
    <name type="scientific">Mycobacterium gallinarum</name>
    <dbReference type="NCBI Taxonomy" id="39689"/>
    <lineage>
        <taxon>Bacteria</taxon>
        <taxon>Bacillati</taxon>
        <taxon>Actinomycetota</taxon>
        <taxon>Actinomycetes</taxon>
        <taxon>Mycobacteriales</taxon>
        <taxon>Mycobacteriaceae</taxon>
        <taxon>Mycobacterium</taxon>
    </lineage>
</organism>
<name>A0A9W4AYP3_9MYCO</name>
<evidence type="ECO:0000259" key="2">
    <source>
        <dbReference type="Pfam" id="PF13828"/>
    </source>
</evidence>
<keyword evidence="4" id="KW-1185">Reference proteome</keyword>
<feature type="transmembrane region" description="Helical" evidence="1">
    <location>
        <begin position="21"/>
        <end position="43"/>
    </location>
</feature>
<keyword evidence="1" id="KW-0472">Membrane</keyword>
<gene>
    <name evidence="3" type="ORF">MGALJ_06180</name>
</gene>
<keyword evidence="1" id="KW-1133">Transmembrane helix</keyword>
<dbReference type="Pfam" id="PF13828">
    <property type="entry name" value="DUF4190"/>
    <property type="match status" value="1"/>
</dbReference>
<evidence type="ECO:0000313" key="3">
    <source>
        <dbReference type="EMBL" id="BBY90949.1"/>
    </source>
</evidence>
<keyword evidence="1" id="KW-0812">Transmembrane</keyword>
<evidence type="ECO:0000256" key="1">
    <source>
        <dbReference type="SAM" id="Phobius"/>
    </source>
</evidence>
<dbReference type="AlphaFoldDB" id="A0A9W4AYP3"/>
<protein>
    <recommendedName>
        <fullName evidence="2">DUF4190 domain-containing protein</fullName>
    </recommendedName>
</protein>
<dbReference type="KEGG" id="mgau:MGALJ_06180"/>
<feature type="domain" description="DUF4190" evidence="2">
    <location>
        <begin position="1"/>
        <end position="34"/>
    </location>
</feature>
<dbReference type="EMBL" id="AP022601">
    <property type="protein sequence ID" value="BBY90949.1"/>
    <property type="molecule type" value="Genomic_DNA"/>
</dbReference>
<sequence>MALRQIERIGQDGRGMAVVGLAIGYVGTVLLALFPILAVASIVDVSNALRRPG</sequence>
<dbReference type="InterPro" id="IPR025241">
    <property type="entry name" value="DUF4190"/>
</dbReference>
<dbReference type="Proteomes" id="UP000465785">
    <property type="component" value="Chromosome"/>
</dbReference>